<evidence type="ECO:0000313" key="1">
    <source>
        <dbReference type="Proteomes" id="UP000095286"/>
    </source>
</evidence>
<organism evidence="1 2">
    <name type="scientific">Rhabditophanes sp. KR3021</name>
    <dbReference type="NCBI Taxonomy" id="114890"/>
    <lineage>
        <taxon>Eukaryota</taxon>
        <taxon>Metazoa</taxon>
        <taxon>Ecdysozoa</taxon>
        <taxon>Nematoda</taxon>
        <taxon>Chromadorea</taxon>
        <taxon>Rhabditida</taxon>
        <taxon>Tylenchina</taxon>
        <taxon>Panagrolaimomorpha</taxon>
        <taxon>Strongyloidoidea</taxon>
        <taxon>Alloionematidae</taxon>
        <taxon>Rhabditophanes</taxon>
    </lineage>
</organism>
<accession>A0AC35TTT1</accession>
<proteinExistence type="predicted"/>
<protein>
    <submittedName>
        <fullName evidence="2">Uncharacterized protein</fullName>
    </submittedName>
</protein>
<reference evidence="2" key="1">
    <citation type="submission" date="2016-11" db="UniProtKB">
        <authorList>
            <consortium name="WormBaseParasite"/>
        </authorList>
    </citation>
    <scope>IDENTIFICATION</scope>
    <source>
        <strain evidence="2">KR3021</strain>
    </source>
</reference>
<evidence type="ECO:0000313" key="2">
    <source>
        <dbReference type="WBParaSite" id="RSKR_0000429100.1"/>
    </source>
</evidence>
<dbReference type="WBParaSite" id="RSKR_0000429100.1">
    <property type="protein sequence ID" value="RSKR_0000429100.1"/>
    <property type="gene ID" value="RSKR_0000429100"/>
</dbReference>
<name>A0AC35TTT1_9BILA</name>
<sequence length="250" mass="28435">MSKKSSILSDTIISEPRSNKGIDFYLQGIESEGGNKNSFDKYCDKYLCCCKSFRALTGVKLLALFLSTSSFVITIRFIQELINRKGKNTDEVQATFLKLLIVIPVSVSMTVSLSRKSAGCLVPFLTLQIVGFVTGIIQAIALIYYIFVTTENNAARSLCTLIFYVFIVMIQLWFISIVVSCWKYFNDRRLHKRKNAYTNFIPMRPPFDQIDFNLEAGLNNEKEIVKQSNTKMSIAKEEELTDTFESSIKL</sequence>
<dbReference type="Proteomes" id="UP000095286">
    <property type="component" value="Unplaced"/>
</dbReference>